<reference evidence="1 2" key="1">
    <citation type="journal article" date="2021" name="J. Biosci. Bioeng.">
        <title>Identification and characterization of a chc gene cluster responsible for the aromatization pathway of cyclohexanecarboxylate degradation in Sinomonas cyclohexanicum ATCC 51369.</title>
        <authorList>
            <person name="Yamamoto T."/>
            <person name="Hasegawa Y."/>
            <person name="Lau P.C.K."/>
            <person name="Iwaki H."/>
        </authorList>
    </citation>
    <scope>NUCLEOTIDE SEQUENCE [LARGE SCALE GENOMIC DNA]</scope>
    <source>
        <strain evidence="1 2">ATCC 51369</strain>
    </source>
</reference>
<keyword evidence="2" id="KW-1185">Reference proteome</keyword>
<dbReference type="EMBL" id="AP024525">
    <property type="protein sequence ID" value="BCT75600.1"/>
    <property type="molecule type" value="Genomic_DNA"/>
</dbReference>
<sequence>MEYVALLHGYGWTDRPGCTDLVVARVAHSVNDYATPTQRAELLDLIPQLAAARPLPAKAWQGFIRRRGYAGPPDRAVALITARLTSHANRVEFLRRVLAEHARLSAIVREPVAVA</sequence>
<gene>
    <name evidence="1" type="ORF">SCMU_14420</name>
</gene>
<proteinExistence type="predicted"/>
<dbReference type="RefSeq" id="WP_229232326.1">
    <property type="nucleotide sequence ID" value="NZ_AP024525.1"/>
</dbReference>
<accession>A0ABM7PTM1</accession>
<protein>
    <submittedName>
        <fullName evidence="1">Uncharacterized protein</fullName>
    </submittedName>
</protein>
<evidence type="ECO:0000313" key="1">
    <source>
        <dbReference type="EMBL" id="BCT75600.1"/>
    </source>
</evidence>
<name>A0ABM7PTM1_SINCY</name>
<organism evidence="1 2">
    <name type="scientific">Sinomonas cyclohexanicum</name>
    <name type="common">Corynebacterium cyclohexanicum</name>
    <dbReference type="NCBI Taxonomy" id="322009"/>
    <lineage>
        <taxon>Bacteria</taxon>
        <taxon>Bacillati</taxon>
        <taxon>Actinomycetota</taxon>
        <taxon>Actinomycetes</taxon>
        <taxon>Micrococcales</taxon>
        <taxon>Micrococcaceae</taxon>
        <taxon>Sinomonas</taxon>
    </lineage>
</organism>
<evidence type="ECO:0000313" key="2">
    <source>
        <dbReference type="Proteomes" id="UP001319861"/>
    </source>
</evidence>
<dbReference type="Proteomes" id="UP001319861">
    <property type="component" value="Chromosome"/>
</dbReference>